<sequence length="346" mass="38613">MNNHISTAASSPPLYTPGLGHDKIMLATETMAHLMSSEGHQLQRGLECNGYSLWGPKLPNGESDTRRILDQTNPSTVVVQDKREWDPVMGGCFDKTVAFTNTSMLAERPDIFKVTICRDAHQNPDYHCQAHAEIGCHAWIICYHPDTICKLAPWLRREHLIRTYQSIDSNEIPSFVPPSGRKGAVLSGALSSHIYPLRTRLAQAIARERMPNTEYLIHPGYHACGSTSVAYLQSLSRFKVSICTASIYGYALRKLIESTACGNVVITDLPQADRLPGIDGNLVRVSPEATVAELRDVVQQAVADYDPERQREYARRACDYYHYTTLYAKLASEIELMRTKAAIHAP</sequence>
<evidence type="ECO:0000313" key="1">
    <source>
        <dbReference type="EMBL" id="QJA55799.1"/>
    </source>
</evidence>
<organism evidence="1">
    <name type="scientific">viral metagenome</name>
    <dbReference type="NCBI Taxonomy" id="1070528"/>
    <lineage>
        <taxon>unclassified sequences</taxon>
        <taxon>metagenomes</taxon>
        <taxon>organismal metagenomes</taxon>
    </lineage>
</organism>
<accession>A0A6M3IED3</accession>
<dbReference type="EMBL" id="MT141182">
    <property type="protein sequence ID" value="QJA55799.1"/>
    <property type="molecule type" value="Genomic_DNA"/>
</dbReference>
<gene>
    <name evidence="1" type="ORF">MM415B01988_0007</name>
</gene>
<protein>
    <recommendedName>
        <fullName evidence="2">Glycosyltransferase</fullName>
    </recommendedName>
</protein>
<reference evidence="1" key="1">
    <citation type="submission" date="2020-03" db="EMBL/GenBank/DDBJ databases">
        <title>The deep terrestrial virosphere.</title>
        <authorList>
            <person name="Holmfeldt K."/>
            <person name="Nilsson E."/>
            <person name="Simone D."/>
            <person name="Lopez-Fernandez M."/>
            <person name="Wu X."/>
            <person name="de Brujin I."/>
            <person name="Lundin D."/>
            <person name="Andersson A."/>
            <person name="Bertilsson S."/>
            <person name="Dopson M."/>
        </authorList>
    </citation>
    <scope>NUCLEOTIDE SEQUENCE</scope>
    <source>
        <strain evidence="1">MM415B01988</strain>
    </source>
</reference>
<evidence type="ECO:0008006" key="2">
    <source>
        <dbReference type="Google" id="ProtNLM"/>
    </source>
</evidence>
<name>A0A6M3IED3_9ZZZZ</name>
<proteinExistence type="predicted"/>
<dbReference type="AlphaFoldDB" id="A0A6M3IED3"/>